<dbReference type="Gene3D" id="1.10.400.10">
    <property type="entry name" value="GI Alpha 1, domain 2-like"/>
    <property type="match status" value="1"/>
</dbReference>
<gene>
    <name evidence="8" type="ORF">BDN70DRAFT_547419</name>
</gene>
<evidence type="ECO:0000256" key="1">
    <source>
        <dbReference type="ARBA" id="ARBA00022723"/>
    </source>
</evidence>
<dbReference type="SUPFAM" id="SSF52540">
    <property type="entry name" value="P-loop containing nucleoside triphosphate hydrolases"/>
    <property type="match status" value="1"/>
</dbReference>
<keyword evidence="9" id="KW-1185">Reference proteome</keyword>
<feature type="non-terminal residue" evidence="8">
    <location>
        <position position="153"/>
    </location>
</feature>
<dbReference type="AlphaFoldDB" id="A0A9P5YPQ8"/>
<evidence type="ECO:0000256" key="6">
    <source>
        <dbReference type="PIRSR" id="PIRSR601019-1"/>
    </source>
</evidence>
<evidence type="ECO:0000256" key="2">
    <source>
        <dbReference type="ARBA" id="ARBA00022741"/>
    </source>
</evidence>
<dbReference type="GO" id="GO:0005834">
    <property type="term" value="C:heterotrimeric G-protein complex"/>
    <property type="evidence" value="ECO:0007669"/>
    <property type="project" value="TreeGrafter"/>
</dbReference>
<dbReference type="GO" id="GO:0031683">
    <property type="term" value="F:G-protein beta/gamma-subunit complex binding"/>
    <property type="evidence" value="ECO:0007669"/>
    <property type="project" value="InterPro"/>
</dbReference>
<dbReference type="InterPro" id="IPR001019">
    <property type="entry name" value="Gprotein_alpha_su"/>
</dbReference>
<name>A0A9P5YPQ8_9AGAR</name>
<sequence>MGGCISQPDKAGKERSDEIDRTLEEDNKKFKRDCKILLLGSGESGKTTIVKQMKIIHQDGFSEAELAEYRPAIYKNVLDSANAVVVHMKKIGLECVEFTNRPLAEKIIDHHFDLQNRPPFVSTEIAEAIHQLWKDPIITKIMDEHSSEFYLMD</sequence>
<dbReference type="PROSITE" id="PS51882">
    <property type="entry name" value="G_ALPHA"/>
    <property type="match status" value="1"/>
</dbReference>
<feature type="binding site" evidence="7">
    <location>
        <position position="47"/>
    </location>
    <ligand>
        <name>Mg(2+)</name>
        <dbReference type="ChEBI" id="CHEBI:18420"/>
    </ligand>
</feature>
<evidence type="ECO:0000256" key="5">
    <source>
        <dbReference type="ARBA" id="ARBA00023224"/>
    </source>
</evidence>
<evidence type="ECO:0000313" key="9">
    <source>
        <dbReference type="Proteomes" id="UP000807469"/>
    </source>
</evidence>
<dbReference type="PANTHER" id="PTHR10218">
    <property type="entry name" value="GTP-BINDING PROTEIN ALPHA SUBUNIT"/>
    <property type="match status" value="1"/>
</dbReference>
<feature type="binding site" evidence="6">
    <location>
        <begin position="43"/>
        <end position="48"/>
    </location>
    <ligand>
        <name>GTP</name>
        <dbReference type="ChEBI" id="CHEBI:37565"/>
    </ligand>
</feature>
<keyword evidence="1 7" id="KW-0479">Metal-binding</keyword>
<evidence type="ECO:0000256" key="3">
    <source>
        <dbReference type="ARBA" id="ARBA00022842"/>
    </source>
</evidence>
<keyword evidence="4 6" id="KW-0342">GTP-binding</keyword>
<dbReference type="EMBL" id="MU155637">
    <property type="protein sequence ID" value="KAF9471706.1"/>
    <property type="molecule type" value="Genomic_DNA"/>
</dbReference>
<protein>
    <submittedName>
        <fullName evidence="8">Guanine nucleotide binding protein, alpha subunit</fullName>
    </submittedName>
</protein>
<dbReference type="SUPFAM" id="SSF47895">
    <property type="entry name" value="Transducin (alpha subunit), insertion domain"/>
    <property type="match status" value="1"/>
</dbReference>
<dbReference type="GO" id="GO:0046872">
    <property type="term" value="F:metal ion binding"/>
    <property type="evidence" value="ECO:0007669"/>
    <property type="project" value="UniProtKB-KW"/>
</dbReference>
<organism evidence="8 9">
    <name type="scientific">Pholiota conissans</name>
    <dbReference type="NCBI Taxonomy" id="109636"/>
    <lineage>
        <taxon>Eukaryota</taxon>
        <taxon>Fungi</taxon>
        <taxon>Dikarya</taxon>
        <taxon>Basidiomycota</taxon>
        <taxon>Agaricomycotina</taxon>
        <taxon>Agaricomycetes</taxon>
        <taxon>Agaricomycetidae</taxon>
        <taxon>Agaricales</taxon>
        <taxon>Agaricineae</taxon>
        <taxon>Strophariaceae</taxon>
        <taxon>Pholiota</taxon>
    </lineage>
</organism>
<evidence type="ECO:0000256" key="7">
    <source>
        <dbReference type="PIRSR" id="PIRSR601019-2"/>
    </source>
</evidence>
<dbReference type="GO" id="GO:0001664">
    <property type="term" value="F:G protein-coupled receptor binding"/>
    <property type="evidence" value="ECO:0007669"/>
    <property type="project" value="TreeGrafter"/>
</dbReference>
<dbReference type="SMART" id="SM00275">
    <property type="entry name" value="G_alpha"/>
    <property type="match status" value="1"/>
</dbReference>
<dbReference type="GO" id="GO:0005737">
    <property type="term" value="C:cytoplasm"/>
    <property type="evidence" value="ECO:0007669"/>
    <property type="project" value="TreeGrafter"/>
</dbReference>
<dbReference type="Pfam" id="PF00503">
    <property type="entry name" value="G-alpha"/>
    <property type="match status" value="1"/>
</dbReference>
<dbReference type="InterPro" id="IPR011025">
    <property type="entry name" value="GproteinA_insert"/>
</dbReference>
<dbReference type="GO" id="GO:0007189">
    <property type="term" value="P:adenylate cyclase-activating G protein-coupled receptor signaling pathway"/>
    <property type="evidence" value="ECO:0007669"/>
    <property type="project" value="TreeGrafter"/>
</dbReference>
<reference evidence="8" key="1">
    <citation type="submission" date="2020-11" db="EMBL/GenBank/DDBJ databases">
        <authorList>
            <consortium name="DOE Joint Genome Institute"/>
            <person name="Ahrendt S."/>
            <person name="Riley R."/>
            <person name="Andreopoulos W."/>
            <person name="Labutti K."/>
            <person name="Pangilinan J."/>
            <person name="Ruiz-Duenas F.J."/>
            <person name="Barrasa J.M."/>
            <person name="Sanchez-Garcia M."/>
            <person name="Camarero S."/>
            <person name="Miyauchi S."/>
            <person name="Serrano A."/>
            <person name="Linde D."/>
            <person name="Babiker R."/>
            <person name="Drula E."/>
            <person name="Ayuso-Fernandez I."/>
            <person name="Pacheco R."/>
            <person name="Padilla G."/>
            <person name="Ferreira P."/>
            <person name="Barriuso J."/>
            <person name="Kellner H."/>
            <person name="Castanera R."/>
            <person name="Alfaro M."/>
            <person name="Ramirez L."/>
            <person name="Pisabarro A.G."/>
            <person name="Kuo A."/>
            <person name="Tritt A."/>
            <person name="Lipzen A."/>
            <person name="He G."/>
            <person name="Yan M."/>
            <person name="Ng V."/>
            <person name="Cullen D."/>
            <person name="Martin F."/>
            <person name="Rosso M.-N."/>
            <person name="Henrissat B."/>
            <person name="Hibbett D."/>
            <person name="Martinez A.T."/>
            <person name="Grigoriev I.V."/>
        </authorList>
    </citation>
    <scope>NUCLEOTIDE SEQUENCE</scope>
    <source>
        <strain evidence="8">CIRM-BRFM 674</strain>
    </source>
</reference>
<keyword evidence="5" id="KW-0807">Transducer</keyword>
<dbReference type="GO" id="GO:0005525">
    <property type="term" value="F:GTP binding"/>
    <property type="evidence" value="ECO:0007669"/>
    <property type="project" value="UniProtKB-KW"/>
</dbReference>
<dbReference type="FunFam" id="3.40.50.300:FF:000692">
    <property type="entry name" value="Guanine nucleotide-binding protein subunit alpha"/>
    <property type="match status" value="1"/>
</dbReference>
<dbReference type="InterPro" id="IPR027417">
    <property type="entry name" value="P-loop_NTPase"/>
</dbReference>
<dbReference type="OrthoDB" id="5817230at2759"/>
<evidence type="ECO:0000256" key="4">
    <source>
        <dbReference type="ARBA" id="ARBA00023134"/>
    </source>
</evidence>
<dbReference type="Gene3D" id="3.40.50.300">
    <property type="entry name" value="P-loop containing nucleotide triphosphate hydrolases"/>
    <property type="match status" value="1"/>
</dbReference>
<dbReference type="PANTHER" id="PTHR10218:SF369">
    <property type="entry name" value="GUANINE NUCLEOTIDE-BINDING PROTEIN ALPHA-2 SUBUNIT"/>
    <property type="match status" value="1"/>
</dbReference>
<accession>A0A9P5YPQ8</accession>
<dbReference type="Proteomes" id="UP000807469">
    <property type="component" value="Unassembled WGS sequence"/>
</dbReference>
<comment type="caution">
    <text evidence="8">The sequence shown here is derived from an EMBL/GenBank/DDBJ whole genome shotgun (WGS) entry which is preliminary data.</text>
</comment>
<evidence type="ECO:0000313" key="8">
    <source>
        <dbReference type="EMBL" id="KAF9471706.1"/>
    </source>
</evidence>
<proteinExistence type="predicted"/>
<dbReference type="GO" id="GO:0003924">
    <property type="term" value="F:GTPase activity"/>
    <property type="evidence" value="ECO:0007669"/>
    <property type="project" value="InterPro"/>
</dbReference>
<keyword evidence="2 6" id="KW-0547">Nucleotide-binding</keyword>
<keyword evidence="3 7" id="KW-0460">Magnesium</keyword>